<keyword evidence="2" id="KW-1185">Reference proteome</keyword>
<dbReference type="KEGG" id="gfl:GRFL_1532"/>
<dbReference type="RefSeq" id="WP_083644051.1">
    <property type="nucleotide sequence ID" value="NZ_AMRU01000001.1"/>
</dbReference>
<protein>
    <submittedName>
        <fullName evidence="1">Uncharacterized protein</fullName>
    </submittedName>
</protein>
<evidence type="ECO:0000313" key="2">
    <source>
        <dbReference type="Proteomes" id="UP000186230"/>
    </source>
</evidence>
<gene>
    <name evidence="1" type="ORF">GRFL_1532</name>
</gene>
<dbReference type="Proteomes" id="UP000186230">
    <property type="component" value="Chromosome"/>
</dbReference>
<name>A0A1L7I3T5_9FLAO</name>
<dbReference type="EMBL" id="CP016359">
    <property type="protein sequence ID" value="APU68256.1"/>
    <property type="molecule type" value="Genomic_DNA"/>
</dbReference>
<dbReference type="OrthoDB" id="946254at2"/>
<evidence type="ECO:0000313" key="1">
    <source>
        <dbReference type="EMBL" id="APU68256.1"/>
    </source>
</evidence>
<reference evidence="1 2" key="1">
    <citation type="submission" date="2016-07" db="EMBL/GenBank/DDBJ databases">
        <title>Multi-omics approach to identify versatile polysaccharide utilization systems of a marine flavobacterium Gramella flava.</title>
        <authorList>
            <person name="Tang K."/>
        </authorList>
    </citation>
    <scope>NUCLEOTIDE SEQUENCE [LARGE SCALE GENOMIC DNA]</scope>
    <source>
        <strain evidence="1 2">JLT2011</strain>
    </source>
</reference>
<organism evidence="1 2">
    <name type="scientific">Christiangramia flava JLT2011</name>
    <dbReference type="NCBI Taxonomy" id="1229726"/>
    <lineage>
        <taxon>Bacteria</taxon>
        <taxon>Pseudomonadati</taxon>
        <taxon>Bacteroidota</taxon>
        <taxon>Flavobacteriia</taxon>
        <taxon>Flavobacteriales</taxon>
        <taxon>Flavobacteriaceae</taxon>
        <taxon>Christiangramia</taxon>
    </lineage>
</organism>
<dbReference type="AlphaFoldDB" id="A0A1L7I3T5"/>
<accession>A0A1L7I3T5</accession>
<proteinExistence type="predicted"/>
<sequence>MDFGHFLVSFPQDSGPIYQETLQGRLPVEPFNTYSNILFLLIIIYFSVKVYPQARKQAFLAWCLPILFLGYVGGTVYHATRSHDFWMYLDWLPIIILCFAVSVYFIAKLRTSGQRRALLIGIVLLLVVGNRMLPWPVSLQTSAGYIGTALGLLLPLFVYMYTEHMRHWNMVALAVFCFCLAISFRIMDRFVYILPMGSHWLWHCFGALSVFFMMNYIFLDREREIRQKQINAELH</sequence>
<dbReference type="STRING" id="1229726.GRFL_1532"/>